<keyword evidence="3" id="KW-0677">Repeat</keyword>
<reference evidence="11" key="1">
    <citation type="journal article" date="2018" name="Gigascience">
        <title>Genome assembly of the Pink Ipe (Handroanthus impetiginosus, Bignoniaceae), a highly valued, ecologically keystone Neotropical timber forest tree.</title>
        <authorList>
            <person name="Silva-Junior O.B."/>
            <person name="Grattapaglia D."/>
            <person name="Novaes E."/>
            <person name="Collevatti R.G."/>
        </authorList>
    </citation>
    <scope>NUCLEOTIDE SEQUENCE [LARGE SCALE GENOMIC DNA]</scope>
    <source>
        <strain evidence="11">cv. UFG-1</strain>
    </source>
</reference>
<dbReference type="GO" id="GO:0005886">
    <property type="term" value="C:plasma membrane"/>
    <property type="evidence" value="ECO:0007669"/>
    <property type="project" value="TreeGrafter"/>
</dbReference>
<dbReference type="EMBL" id="NKXS01004093">
    <property type="protein sequence ID" value="PIN07441.1"/>
    <property type="molecule type" value="Genomic_DNA"/>
</dbReference>
<evidence type="ECO:0000256" key="5">
    <source>
        <dbReference type="ARBA" id="ARBA00023043"/>
    </source>
</evidence>
<dbReference type="AlphaFoldDB" id="A0A2G9GQ71"/>
<evidence type="ECO:0000256" key="1">
    <source>
        <dbReference type="ARBA" id="ARBA00004141"/>
    </source>
</evidence>
<evidence type="ECO:0000256" key="6">
    <source>
        <dbReference type="ARBA" id="ARBA00023136"/>
    </source>
</evidence>
<dbReference type="InterPro" id="IPR026961">
    <property type="entry name" value="PGG_dom"/>
</dbReference>
<keyword evidence="11" id="KW-1185">Reference proteome</keyword>
<organism evidence="10 11">
    <name type="scientific">Handroanthus impetiginosus</name>
    <dbReference type="NCBI Taxonomy" id="429701"/>
    <lineage>
        <taxon>Eukaryota</taxon>
        <taxon>Viridiplantae</taxon>
        <taxon>Streptophyta</taxon>
        <taxon>Embryophyta</taxon>
        <taxon>Tracheophyta</taxon>
        <taxon>Spermatophyta</taxon>
        <taxon>Magnoliopsida</taxon>
        <taxon>eudicotyledons</taxon>
        <taxon>Gunneridae</taxon>
        <taxon>Pentapetalae</taxon>
        <taxon>asterids</taxon>
        <taxon>lamiids</taxon>
        <taxon>Lamiales</taxon>
        <taxon>Bignoniaceae</taxon>
        <taxon>Crescentiina</taxon>
        <taxon>Tabebuia alliance</taxon>
        <taxon>Handroanthus</taxon>
    </lineage>
</organism>
<dbReference type="GO" id="GO:0000502">
    <property type="term" value="C:proteasome complex"/>
    <property type="evidence" value="ECO:0007669"/>
    <property type="project" value="UniProtKB-KW"/>
</dbReference>
<keyword evidence="5 7" id="KW-0040">ANK repeat</keyword>
<evidence type="ECO:0000313" key="10">
    <source>
        <dbReference type="EMBL" id="PIN07441.1"/>
    </source>
</evidence>
<gene>
    <name evidence="10" type="ORF">CDL12_19995</name>
</gene>
<feature type="transmembrane region" description="Helical" evidence="8">
    <location>
        <begin position="339"/>
        <end position="360"/>
    </location>
</feature>
<dbReference type="PROSITE" id="PS50297">
    <property type="entry name" value="ANK_REP_REGION"/>
    <property type="match status" value="1"/>
</dbReference>
<evidence type="ECO:0000256" key="8">
    <source>
        <dbReference type="SAM" id="Phobius"/>
    </source>
</evidence>
<dbReference type="PANTHER" id="PTHR24186:SF37">
    <property type="entry name" value="PGG DOMAIN-CONTAINING PROTEIN"/>
    <property type="match status" value="1"/>
</dbReference>
<proteinExistence type="predicted"/>
<protein>
    <submittedName>
        <fullName evidence="10">26S proteasome regulatory complex, subunit PSMD10</fullName>
    </submittedName>
</protein>
<dbReference type="PROSITE" id="PS50088">
    <property type="entry name" value="ANK_REPEAT"/>
    <property type="match status" value="2"/>
</dbReference>
<dbReference type="InterPro" id="IPR002110">
    <property type="entry name" value="Ankyrin_rpt"/>
</dbReference>
<keyword evidence="4 8" id="KW-1133">Transmembrane helix</keyword>
<evidence type="ECO:0000256" key="3">
    <source>
        <dbReference type="ARBA" id="ARBA00022737"/>
    </source>
</evidence>
<dbReference type="Pfam" id="PF13962">
    <property type="entry name" value="PGG"/>
    <property type="match status" value="1"/>
</dbReference>
<evidence type="ECO:0000256" key="7">
    <source>
        <dbReference type="PROSITE-ProRule" id="PRU00023"/>
    </source>
</evidence>
<comment type="subcellular location">
    <subcellularLocation>
        <location evidence="1">Membrane</location>
        <topology evidence="1">Multi-pass membrane protein</topology>
    </subcellularLocation>
</comment>
<keyword evidence="2 8" id="KW-0812">Transmembrane</keyword>
<dbReference type="STRING" id="429701.A0A2G9GQ71"/>
<evidence type="ECO:0000256" key="2">
    <source>
        <dbReference type="ARBA" id="ARBA00022692"/>
    </source>
</evidence>
<comment type="caution">
    <text evidence="10">The sequence shown here is derived from an EMBL/GenBank/DDBJ whole genome shotgun (WGS) entry which is preliminary data.</text>
</comment>
<accession>A0A2G9GQ71</accession>
<dbReference type="SMART" id="SM00248">
    <property type="entry name" value="ANK"/>
    <property type="match status" value="5"/>
</dbReference>
<dbReference type="Pfam" id="PF12796">
    <property type="entry name" value="Ank_2"/>
    <property type="match status" value="2"/>
</dbReference>
<dbReference type="Proteomes" id="UP000231279">
    <property type="component" value="Unassembled WGS sequence"/>
</dbReference>
<dbReference type="Pfam" id="PF00023">
    <property type="entry name" value="Ank"/>
    <property type="match status" value="1"/>
</dbReference>
<dbReference type="Gene3D" id="1.25.40.20">
    <property type="entry name" value="Ankyrin repeat-containing domain"/>
    <property type="match status" value="2"/>
</dbReference>
<dbReference type="InterPro" id="IPR036770">
    <property type="entry name" value="Ankyrin_rpt-contain_sf"/>
</dbReference>
<feature type="transmembrane region" description="Helical" evidence="8">
    <location>
        <begin position="415"/>
        <end position="436"/>
    </location>
</feature>
<feature type="domain" description="PGG" evidence="9">
    <location>
        <begin position="268"/>
        <end position="394"/>
    </location>
</feature>
<dbReference type="PANTHER" id="PTHR24186">
    <property type="entry name" value="PROTEIN PHOSPHATASE 1 REGULATORY SUBUNIT"/>
    <property type="match status" value="1"/>
</dbReference>
<dbReference type="SUPFAM" id="SSF48403">
    <property type="entry name" value="Ankyrin repeat"/>
    <property type="match status" value="1"/>
</dbReference>
<evidence type="ECO:0000259" key="9">
    <source>
        <dbReference type="Pfam" id="PF13962"/>
    </source>
</evidence>
<sequence length="456" mass="51028">MAERRLYDAAAKRDEKALHELLQQDPLLVNRVSYTSPNKTPLHIATIHGHLPFVEQILNQSPHLAEELDSQQSSALHVASAKGYVEILKKLLSAAPDMCLSRDSLGRYPLHLAAIKGHVQVLEVLLGMAPFTAGEKMDRGLSLLHLCVKFCQFEALKFLVPKMNELLNSKDDINGDTILHMAVRGKQIEAINFLLTVAELEVNALNLNGMTALDVLIQSKWDFRDSEIKESLKRVGALGASKTNNIPLHNYRNIQDNSWKRLFQNQAEWLEKKKSALMVVASLIATMAFQFGVNPPGGVWQDDKVVDSQGNQTISDHTHQNHSAGYSIMASSNDPGLYMVLYIVNTISFIASLSIILLLMSGLPIRQKFFMWILMVITWISITTIALTYLESTYSLIPPDADDSTVDVILQTVKVWIGLMALLLIGHTIRLIIKLVKKLRKILRPRQRRMVAGTVT</sequence>
<dbReference type="OrthoDB" id="912033at2759"/>
<name>A0A2G9GQ71_9LAMI</name>
<feature type="repeat" description="ANK" evidence="7">
    <location>
        <begin position="105"/>
        <end position="126"/>
    </location>
</feature>
<keyword evidence="6 8" id="KW-0472">Membrane</keyword>
<evidence type="ECO:0000256" key="4">
    <source>
        <dbReference type="ARBA" id="ARBA00022989"/>
    </source>
</evidence>
<keyword evidence="10" id="KW-0647">Proteasome</keyword>
<feature type="transmembrane region" description="Helical" evidence="8">
    <location>
        <begin position="369"/>
        <end position="390"/>
    </location>
</feature>
<feature type="transmembrane region" description="Helical" evidence="8">
    <location>
        <begin position="275"/>
        <end position="293"/>
    </location>
</feature>
<feature type="repeat" description="ANK" evidence="7">
    <location>
        <begin position="71"/>
        <end position="103"/>
    </location>
</feature>
<evidence type="ECO:0000313" key="11">
    <source>
        <dbReference type="Proteomes" id="UP000231279"/>
    </source>
</evidence>